<evidence type="ECO:0000313" key="4">
    <source>
        <dbReference type="Proteomes" id="UP000696280"/>
    </source>
</evidence>
<feature type="region of interest" description="Disordered" evidence="1">
    <location>
        <begin position="1"/>
        <end position="63"/>
    </location>
</feature>
<evidence type="ECO:0000313" key="3">
    <source>
        <dbReference type="EMBL" id="CAG8953578.1"/>
    </source>
</evidence>
<dbReference type="InterPro" id="IPR011990">
    <property type="entry name" value="TPR-like_helical_dom_sf"/>
</dbReference>
<dbReference type="PANTHER" id="PTHR38788">
    <property type="entry name" value="CLR5 DOMAIN-CONTAINING PROTEIN"/>
    <property type="match status" value="1"/>
</dbReference>
<dbReference type="Pfam" id="PF14420">
    <property type="entry name" value="Clr5"/>
    <property type="match status" value="1"/>
</dbReference>
<feature type="compositionally biased region" description="Polar residues" evidence="1">
    <location>
        <begin position="46"/>
        <end position="57"/>
    </location>
</feature>
<name>A0A9N9KVV6_9HELO</name>
<accession>A0A9N9KVV6</accession>
<proteinExistence type="predicted"/>
<dbReference type="InterPro" id="IPR025676">
    <property type="entry name" value="Clr5_dom"/>
</dbReference>
<dbReference type="AlphaFoldDB" id="A0A9N9KVV6"/>
<reference evidence="3" key="1">
    <citation type="submission" date="2021-07" db="EMBL/GenBank/DDBJ databases">
        <authorList>
            <person name="Durling M."/>
        </authorList>
    </citation>
    <scope>NUCLEOTIDE SEQUENCE</scope>
</reference>
<organism evidence="3 4">
    <name type="scientific">Hymenoscyphus fraxineus</name>
    <dbReference type="NCBI Taxonomy" id="746836"/>
    <lineage>
        <taxon>Eukaryota</taxon>
        <taxon>Fungi</taxon>
        <taxon>Dikarya</taxon>
        <taxon>Ascomycota</taxon>
        <taxon>Pezizomycotina</taxon>
        <taxon>Leotiomycetes</taxon>
        <taxon>Helotiales</taxon>
        <taxon>Helotiaceae</taxon>
        <taxon>Hymenoscyphus</taxon>
    </lineage>
</organism>
<dbReference type="OrthoDB" id="3521172at2759"/>
<keyword evidence="4" id="KW-1185">Reference proteome</keyword>
<protein>
    <recommendedName>
        <fullName evidence="2">Clr5 domain-containing protein</fullName>
    </recommendedName>
</protein>
<dbReference type="Gene3D" id="1.25.40.10">
    <property type="entry name" value="Tetratricopeptide repeat domain"/>
    <property type="match status" value="1"/>
</dbReference>
<feature type="domain" description="Clr5" evidence="2">
    <location>
        <begin position="68"/>
        <end position="119"/>
    </location>
</feature>
<evidence type="ECO:0000259" key="2">
    <source>
        <dbReference type="Pfam" id="PF14420"/>
    </source>
</evidence>
<dbReference type="Proteomes" id="UP000696280">
    <property type="component" value="Unassembled WGS sequence"/>
</dbReference>
<sequence>MSGQLSTAAGMDWKFDKNNTPALPSSNFLDTQQRRILPQPDPQYSGYESQLGSSMQESRPKKLLQPSPEQWVILKPIIHELYIEKNVTLKGLLGVIAEDHQLKVTMKQLTNQLESWKFWKNKTKNRGTAVPRFDGSHTGRRMAKEEFRRRKQDATCDSKILMQASTTASHEQVMLEQEATTPDIGAPESNLIDTSDQPDGYVEVQTLETPMDITWPFSWTYVDVENSPGLTRLFSHLKIVCGEDIPDFELPPPSVSLNTTFPEYVSAFEVEKGSGDKASDPADELEAHTTMSLIKRSSYTSHSNKKARGIFIHDGFDFPLPRYFDSYHSPSPFNEVYVFPSSPATRTPKRNHLAIFKETDDWDAKLRNFQTSGLLSYSDPRHLKMIRNLVDSCLLQFNISDGEIAEYWCNQLLNNHSSTRYRPEEVLVDRLNLIEAIFNQNQFRKALVTIKDSENGLLKSSNKVLIRFLRLKGLIFEMLHQKTDAEKALRNCLQLCLSSLGPKHEDTMNSMFRLSQCLGLWKESEELLRIALPLGGKELNISYGIKSRLALLMHERRPHEEAVLLGRKIIETVLSHSETAGSVREWIRHTFDIVMCSLLEQGKVGQCIQVAHEYLDFGQSWTFNFLCCLGAISRRFQEEHEGRMLVALLERIEEMAGLTRIIKICYQRVQSIRNETRIANHWDYELRHIKHLEEWYQKQKQVEEEEAVKSVREFVIIED</sequence>
<dbReference type="PANTHER" id="PTHR38788:SF3">
    <property type="entry name" value="CLR5 DOMAIN-CONTAINING PROTEIN"/>
    <property type="match status" value="1"/>
</dbReference>
<dbReference type="EMBL" id="CAJVRL010000051">
    <property type="protein sequence ID" value="CAG8953578.1"/>
    <property type="molecule type" value="Genomic_DNA"/>
</dbReference>
<gene>
    <name evidence="3" type="ORF">HYFRA_00010037</name>
</gene>
<evidence type="ECO:0000256" key="1">
    <source>
        <dbReference type="SAM" id="MobiDB-lite"/>
    </source>
</evidence>
<comment type="caution">
    <text evidence="3">The sequence shown here is derived from an EMBL/GenBank/DDBJ whole genome shotgun (WGS) entry which is preliminary data.</text>
</comment>
<feature type="compositionally biased region" description="Polar residues" evidence="1">
    <location>
        <begin position="18"/>
        <end position="31"/>
    </location>
</feature>